<organism evidence="2 3">
    <name type="scientific">Butyrivibrio fibrisolvens</name>
    <dbReference type="NCBI Taxonomy" id="831"/>
    <lineage>
        <taxon>Bacteria</taxon>
        <taxon>Bacillati</taxon>
        <taxon>Bacillota</taxon>
        <taxon>Clostridia</taxon>
        <taxon>Lachnospirales</taxon>
        <taxon>Lachnospiraceae</taxon>
        <taxon>Butyrivibrio</taxon>
    </lineage>
</organism>
<dbReference type="InterPro" id="IPR053521">
    <property type="entry name" value="McjB-like"/>
</dbReference>
<name>A0A1H9UT50_BUTFI</name>
<accession>A0A1H9UT50</accession>
<dbReference type="OrthoDB" id="9812122at2"/>
<dbReference type="AlphaFoldDB" id="A0A1H9UT50"/>
<dbReference type="EMBL" id="FOGJ01000019">
    <property type="protein sequence ID" value="SES12586.1"/>
    <property type="molecule type" value="Genomic_DNA"/>
</dbReference>
<dbReference type="Proteomes" id="UP000182584">
    <property type="component" value="Unassembled WGS sequence"/>
</dbReference>
<evidence type="ECO:0000313" key="3">
    <source>
        <dbReference type="Proteomes" id="UP000182584"/>
    </source>
</evidence>
<gene>
    <name evidence="2" type="ORF">SAMN04487884_11993</name>
</gene>
<sequence>MMNIRSFLFDNKEKTVTIQAYIYSFYYRFIVKHTSTKKLEERLGKRGEETPFEESREKISMVKLYAFHINRITQRLPWEEKCLVRAMTLRRFLIKKHIPCTIYLGVTTQEGKLEAHAWLRCGNLWASGGSGDGYTTVAKFATY</sequence>
<protein>
    <submittedName>
        <fullName evidence="2">Dihydroorotate oxidase B, electron transfer subunit</fullName>
    </submittedName>
</protein>
<dbReference type="Pfam" id="PF13471">
    <property type="entry name" value="Transglut_core3"/>
    <property type="match status" value="1"/>
</dbReference>
<dbReference type="NCBIfam" id="NF033537">
    <property type="entry name" value="lasso_biosyn_B2"/>
    <property type="match status" value="1"/>
</dbReference>
<dbReference type="RefSeq" id="WP_074757248.1">
    <property type="nucleotide sequence ID" value="NZ_FOGJ01000019.1"/>
</dbReference>
<feature type="domain" description="Microcin J25-processing protein McjB C-terminal" evidence="1">
    <location>
        <begin position="48"/>
        <end position="129"/>
    </location>
</feature>
<proteinExistence type="predicted"/>
<reference evidence="2 3" key="1">
    <citation type="submission" date="2016-10" db="EMBL/GenBank/DDBJ databases">
        <authorList>
            <person name="de Groot N.N."/>
        </authorList>
    </citation>
    <scope>NUCLEOTIDE SEQUENCE [LARGE SCALE GENOMIC DNA]</scope>
    <source>
        <strain evidence="2 3">AR40</strain>
    </source>
</reference>
<evidence type="ECO:0000313" key="2">
    <source>
        <dbReference type="EMBL" id="SES12586.1"/>
    </source>
</evidence>
<dbReference type="InterPro" id="IPR032708">
    <property type="entry name" value="McjB_C"/>
</dbReference>
<evidence type="ECO:0000259" key="1">
    <source>
        <dbReference type="Pfam" id="PF13471"/>
    </source>
</evidence>